<dbReference type="Proteomes" id="UP000280307">
    <property type="component" value="Unassembled WGS sequence"/>
</dbReference>
<dbReference type="PANTHER" id="PTHR12631">
    <property type="entry name" value="ALPHA-L-IDURONIDASE"/>
    <property type="match status" value="1"/>
</dbReference>
<accession>A0A426TUD6</accession>
<evidence type="ECO:0000313" key="2">
    <source>
        <dbReference type="Proteomes" id="UP000280307"/>
    </source>
</evidence>
<dbReference type="PANTHER" id="PTHR12631:SF10">
    <property type="entry name" value="BETA-XYLOSIDASE-LIKE PROTEIN-RELATED"/>
    <property type="match status" value="1"/>
</dbReference>
<name>A0A426TUD6_9CHLR</name>
<protein>
    <submittedName>
        <fullName evidence="1">Uncharacterized protein</fullName>
    </submittedName>
</protein>
<dbReference type="EMBL" id="RSAS01000694">
    <property type="protein sequence ID" value="RRR68787.1"/>
    <property type="molecule type" value="Genomic_DNA"/>
</dbReference>
<dbReference type="InterPro" id="IPR017853">
    <property type="entry name" value="GH"/>
</dbReference>
<dbReference type="GO" id="GO:0004553">
    <property type="term" value="F:hydrolase activity, hydrolyzing O-glycosyl compounds"/>
    <property type="evidence" value="ECO:0007669"/>
    <property type="project" value="TreeGrafter"/>
</dbReference>
<dbReference type="InterPro" id="IPR051923">
    <property type="entry name" value="Glycosyl_Hydrolase_39"/>
</dbReference>
<organism evidence="1 2">
    <name type="scientific">Candidatus Viridilinea halotolerans</name>
    <dbReference type="NCBI Taxonomy" id="2491704"/>
    <lineage>
        <taxon>Bacteria</taxon>
        <taxon>Bacillati</taxon>
        <taxon>Chloroflexota</taxon>
        <taxon>Chloroflexia</taxon>
        <taxon>Chloroflexales</taxon>
        <taxon>Chloroflexineae</taxon>
        <taxon>Oscillochloridaceae</taxon>
        <taxon>Candidatus Viridilinea</taxon>
    </lineage>
</organism>
<dbReference type="Gene3D" id="3.20.20.80">
    <property type="entry name" value="Glycosidases"/>
    <property type="match status" value="1"/>
</dbReference>
<proteinExistence type="predicted"/>
<comment type="caution">
    <text evidence="1">The sequence shown here is derived from an EMBL/GenBank/DDBJ whole genome shotgun (WGS) entry which is preliminary data.</text>
</comment>
<feature type="non-terminal residue" evidence="1">
    <location>
        <position position="418"/>
    </location>
</feature>
<reference evidence="1 2" key="1">
    <citation type="submission" date="2018-12" db="EMBL/GenBank/DDBJ databases">
        <title>Genome Sequence of Candidatus Viridilinea halotolerans isolated from saline sulfide-rich spring.</title>
        <authorList>
            <person name="Grouzdev D.S."/>
            <person name="Burganskaya E.I."/>
            <person name="Krutkina M.S."/>
            <person name="Sukhacheva M.V."/>
            <person name="Gorlenko V.M."/>
        </authorList>
    </citation>
    <scope>NUCLEOTIDE SEQUENCE [LARGE SCALE GENOMIC DNA]</scope>
    <source>
        <strain evidence="1">Chok-6</strain>
    </source>
</reference>
<sequence length="418" mass="45709">MEVKPCAKLHLRSKRMWIMWWRVLTVADSATKRNPAMRSLLRLAMLGLLLVPLLFALTPTRAAPGISAFGVNSHIASRYPDPSGMAVPAAPLAQLDMGWVREDFQFNRISPQPNTYDWLFTDEAVAALSAQGVNIIGLLNGPTPAWSNGGHAGSTFFPPNPEAFASFAGAVVNRYKDRIRYWEIWNEPDNALYWQPQPDPVAYTNLLRAASQAIRAADPNARILVAGIVSPEPATTWFATIAEHGGWNAFDIVSIHPYTDPMGPEEGQIGSAGVGLVKALVDRLGTKPIWATEFGWATGPGGRGGVAFSDEDQANFLVRGSVLLRAAGVERVLWYKLKDGNNGEDYGLFRYASGPTDYSTYKPSFIAFRTLNQQVGAANPVGHIDLVPPQVVFDFESLGTWQRGHLPYGTFTQSSAHQ</sequence>
<evidence type="ECO:0000313" key="1">
    <source>
        <dbReference type="EMBL" id="RRR68787.1"/>
    </source>
</evidence>
<gene>
    <name evidence="1" type="ORF">EI684_17070</name>
</gene>
<dbReference type="AlphaFoldDB" id="A0A426TUD6"/>
<dbReference type="SUPFAM" id="SSF51445">
    <property type="entry name" value="(Trans)glycosidases"/>
    <property type="match status" value="1"/>
</dbReference>